<evidence type="ECO:0008006" key="3">
    <source>
        <dbReference type="Google" id="ProtNLM"/>
    </source>
</evidence>
<proteinExistence type="predicted"/>
<name>A0A1F5NSM1_9BACT</name>
<dbReference type="SUPFAM" id="SSF89447">
    <property type="entry name" value="AbrB/MazE/MraZ-like"/>
    <property type="match status" value="1"/>
</dbReference>
<dbReference type="AlphaFoldDB" id="A0A1F5NSM1"/>
<dbReference type="Gene3D" id="2.10.260.10">
    <property type="match status" value="1"/>
</dbReference>
<accession>A0A1F5NSM1</accession>
<gene>
    <name evidence="1" type="ORF">A2660_01450</name>
</gene>
<organism evidence="1 2">
    <name type="scientific">Candidatus Doudnabacteria bacterium RIFCSPHIGHO2_01_FULL_45_18</name>
    <dbReference type="NCBI Taxonomy" id="1817823"/>
    <lineage>
        <taxon>Bacteria</taxon>
        <taxon>Candidatus Doudnaibacteriota</taxon>
    </lineage>
</organism>
<dbReference type="Proteomes" id="UP000176233">
    <property type="component" value="Unassembled WGS sequence"/>
</dbReference>
<dbReference type="EMBL" id="MFEJ01000001">
    <property type="protein sequence ID" value="OGE80675.1"/>
    <property type="molecule type" value="Genomic_DNA"/>
</dbReference>
<evidence type="ECO:0000313" key="2">
    <source>
        <dbReference type="Proteomes" id="UP000176233"/>
    </source>
</evidence>
<dbReference type="InterPro" id="IPR037914">
    <property type="entry name" value="SpoVT-AbrB_sf"/>
</dbReference>
<comment type="caution">
    <text evidence="1">The sequence shown here is derived from an EMBL/GenBank/DDBJ whole genome shotgun (WGS) entry which is preliminary data.</text>
</comment>
<evidence type="ECO:0000313" key="1">
    <source>
        <dbReference type="EMBL" id="OGE80675.1"/>
    </source>
</evidence>
<reference evidence="1 2" key="1">
    <citation type="journal article" date="2016" name="Nat. Commun.">
        <title>Thousands of microbial genomes shed light on interconnected biogeochemical processes in an aquifer system.</title>
        <authorList>
            <person name="Anantharaman K."/>
            <person name="Brown C.T."/>
            <person name="Hug L.A."/>
            <person name="Sharon I."/>
            <person name="Castelle C.J."/>
            <person name="Probst A.J."/>
            <person name="Thomas B.C."/>
            <person name="Singh A."/>
            <person name="Wilkins M.J."/>
            <person name="Karaoz U."/>
            <person name="Brodie E.L."/>
            <person name="Williams K.H."/>
            <person name="Hubbard S.S."/>
            <person name="Banfield J.F."/>
        </authorList>
    </citation>
    <scope>NUCLEOTIDE SEQUENCE [LARGE SCALE GENOMIC DNA]</scope>
</reference>
<protein>
    <recommendedName>
        <fullName evidence="3">SpoVT-AbrB domain-containing protein</fullName>
    </recommendedName>
</protein>
<sequence length="61" mass="6918">MSKRKPKNLNIRKLIKLGSHGGSIVVSLPVSLLTQLGWKEKQKVTVKKINGALVIRDWKKR</sequence>